<evidence type="ECO:0000313" key="2">
    <source>
        <dbReference type="Proteomes" id="UP001501358"/>
    </source>
</evidence>
<name>A0ABN3LRJ0_9ACTN</name>
<dbReference type="InterPro" id="IPR021555">
    <property type="entry name" value="DUF3000"/>
</dbReference>
<comment type="caution">
    <text evidence="1">The sequence shown here is derived from an EMBL/GenBank/DDBJ whole genome shotgun (WGS) entry which is preliminary data.</text>
</comment>
<gene>
    <name evidence="1" type="ORF">GCM10010406_26330</name>
</gene>
<accession>A0ABN3LRJ0</accession>
<dbReference type="Pfam" id="PF11452">
    <property type="entry name" value="DUF3000"/>
    <property type="match status" value="1"/>
</dbReference>
<proteinExistence type="predicted"/>
<dbReference type="RefSeq" id="WP_344383383.1">
    <property type="nucleotide sequence ID" value="NZ_BAAATA010000012.1"/>
</dbReference>
<keyword evidence="2" id="KW-1185">Reference proteome</keyword>
<reference evidence="1 2" key="1">
    <citation type="journal article" date="2019" name="Int. J. Syst. Evol. Microbiol.">
        <title>The Global Catalogue of Microorganisms (GCM) 10K type strain sequencing project: providing services to taxonomists for standard genome sequencing and annotation.</title>
        <authorList>
            <consortium name="The Broad Institute Genomics Platform"/>
            <consortium name="The Broad Institute Genome Sequencing Center for Infectious Disease"/>
            <person name="Wu L."/>
            <person name="Ma J."/>
        </authorList>
    </citation>
    <scope>NUCLEOTIDE SEQUENCE [LARGE SCALE GENOMIC DNA]</scope>
    <source>
        <strain evidence="1 2">JCM 6307</strain>
    </source>
</reference>
<sequence length="206" mass="21987">MAAAHGHLPEDDTIPAAFRRAVAGLHSARVRSEVGLETMGAPKRLASFAHALTASVTVDDEELADGRLVLLHEPDGHEEWQGSFRVVTLTRAELEPEMASDPLLPEVAWSWLTGALHARGARFAAPSGTVSHTSSHYFGALSQRPASTQIEIRASWTPLEGPDGVPDTAAHLAAWSDLLCTGAGLPPAPAEQGIVPMPARRDRFTR</sequence>
<organism evidence="1 2">
    <name type="scientific">Streptomyces thermolineatus</name>
    <dbReference type="NCBI Taxonomy" id="44033"/>
    <lineage>
        <taxon>Bacteria</taxon>
        <taxon>Bacillati</taxon>
        <taxon>Actinomycetota</taxon>
        <taxon>Actinomycetes</taxon>
        <taxon>Kitasatosporales</taxon>
        <taxon>Streptomycetaceae</taxon>
        <taxon>Streptomyces</taxon>
    </lineage>
</organism>
<dbReference type="EMBL" id="BAAATA010000012">
    <property type="protein sequence ID" value="GAA2488861.1"/>
    <property type="molecule type" value="Genomic_DNA"/>
</dbReference>
<protein>
    <submittedName>
        <fullName evidence="1">DUF3000 domain-containing protein</fullName>
    </submittedName>
</protein>
<evidence type="ECO:0000313" key="1">
    <source>
        <dbReference type="EMBL" id="GAA2488861.1"/>
    </source>
</evidence>
<dbReference type="Proteomes" id="UP001501358">
    <property type="component" value="Unassembled WGS sequence"/>
</dbReference>